<accession>T0KM70</accession>
<organism evidence="2 3">
    <name type="scientific">Colletotrichum gloeosporioides (strain Cg-14)</name>
    <name type="common">Anthracnose fungus</name>
    <name type="synonym">Glomerella cingulata</name>
    <dbReference type="NCBI Taxonomy" id="1237896"/>
    <lineage>
        <taxon>Eukaryota</taxon>
        <taxon>Fungi</taxon>
        <taxon>Dikarya</taxon>
        <taxon>Ascomycota</taxon>
        <taxon>Pezizomycotina</taxon>
        <taxon>Sordariomycetes</taxon>
        <taxon>Hypocreomycetidae</taxon>
        <taxon>Glomerellales</taxon>
        <taxon>Glomerellaceae</taxon>
        <taxon>Colletotrichum</taxon>
        <taxon>Colletotrichum gloeosporioides species complex</taxon>
    </lineage>
</organism>
<gene>
    <name evidence="2" type="ORF">CGLO_06457</name>
</gene>
<dbReference type="EMBL" id="AMYD01001309">
    <property type="protein sequence ID" value="EQB53798.1"/>
    <property type="molecule type" value="Genomic_DNA"/>
</dbReference>
<evidence type="ECO:0000259" key="1">
    <source>
        <dbReference type="Pfam" id="PF06985"/>
    </source>
</evidence>
<dbReference type="InterPro" id="IPR010730">
    <property type="entry name" value="HET"/>
</dbReference>
<dbReference type="OMA" id="ILGHEWI"/>
<dbReference type="STRING" id="1237896.T0KM70"/>
<sequence>MPSRYACLSYVWGKGSQTQYTTSTRDRLEAPQGLQKADLPQTITDAIRVTKEAGLRYLWVDALCILRDEPEDKAKIISKMGLIYGGSTMTIVATTNVDPHDGLAGMGTAHRPVAQNTAKIQGMTLAVGLHDPRRPISDIESSVWDSRAWTFQERALSKRSVHFTRSQMVFKCVHGAVMLEENVPTLDPAFQHSTIEDGVHPDLLVLVWCHTSLRRFKNKGFTLREADQVMMMSEDIDLDKMDPEERAKIAPVFNITVDDAPPDFMNTLGNTKGSTPWDLYRRAVYDYTKRKLSWESDAVVAFSGVEHIIRRGTNTKFWYGLPSFAFEQALLWQVGEPLQPRYKNDKIIFHSQLVVGCMAGSRVLSQQRVEEFSGLGFRVRYTLMNIEDRFFQLGTNDESRSANYRAPWQRVVYHQGYRAGYLSLNTSSLPAEDDGCEIHMAAISRGSLSFVPPPPPGWSAYWSTGSCDVQDFLFEDQ</sequence>
<dbReference type="PANTHER" id="PTHR33112">
    <property type="entry name" value="DOMAIN PROTEIN, PUTATIVE-RELATED"/>
    <property type="match status" value="1"/>
</dbReference>
<dbReference type="OrthoDB" id="2958217at2759"/>
<reference evidence="3" key="1">
    <citation type="journal article" date="2013" name="Mol. Plant Microbe Interact.">
        <title>Global aspects of pacC regulation of pathogenicity genes in Colletotrichum gloeosporioides as revealed by transcriptome analysis.</title>
        <authorList>
            <person name="Alkan N."/>
            <person name="Meng X."/>
            <person name="Friedlander G."/>
            <person name="Reuveni E."/>
            <person name="Sukno S."/>
            <person name="Sherman A."/>
            <person name="Thon M."/>
            <person name="Fluhr R."/>
            <person name="Prusky D."/>
        </authorList>
    </citation>
    <scope>NUCLEOTIDE SEQUENCE [LARGE SCALE GENOMIC DNA]</scope>
    <source>
        <strain evidence="3">Cg-14</strain>
    </source>
</reference>
<dbReference type="Proteomes" id="UP000015530">
    <property type="component" value="Unassembled WGS sequence"/>
</dbReference>
<proteinExistence type="predicted"/>
<protein>
    <recommendedName>
        <fullName evidence="1">Heterokaryon incompatibility domain-containing protein</fullName>
    </recommendedName>
</protein>
<dbReference type="PANTHER" id="PTHR33112:SF12">
    <property type="entry name" value="HETEROKARYON INCOMPATIBILITY DOMAIN-CONTAINING PROTEIN"/>
    <property type="match status" value="1"/>
</dbReference>
<name>T0KM70_COLGC</name>
<dbReference type="AlphaFoldDB" id="T0KM70"/>
<dbReference type="Pfam" id="PF06985">
    <property type="entry name" value="HET"/>
    <property type="match status" value="1"/>
</dbReference>
<evidence type="ECO:0000313" key="2">
    <source>
        <dbReference type="EMBL" id="EQB53798.1"/>
    </source>
</evidence>
<comment type="caution">
    <text evidence="2">The sequence shown here is derived from an EMBL/GenBank/DDBJ whole genome shotgun (WGS) entry which is preliminary data.</text>
</comment>
<dbReference type="HOGENOM" id="CLU_572382_0_0_1"/>
<evidence type="ECO:0000313" key="3">
    <source>
        <dbReference type="Proteomes" id="UP000015530"/>
    </source>
</evidence>
<feature type="domain" description="Heterokaryon incompatibility" evidence="1">
    <location>
        <begin position="5"/>
        <end position="153"/>
    </location>
</feature>